<dbReference type="EMBL" id="JANAVB010013400">
    <property type="protein sequence ID" value="KAJ6835371.1"/>
    <property type="molecule type" value="Genomic_DNA"/>
</dbReference>
<reference evidence="1" key="1">
    <citation type="journal article" date="2023" name="GigaByte">
        <title>Genome assembly of the bearded iris, Iris pallida Lam.</title>
        <authorList>
            <person name="Bruccoleri R.E."/>
            <person name="Oakeley E.J."/>
            <person name="Faust A.M.E."/>
            <person name="Altorfer M."/>
            <person name="Dessus-Babus S."/>
            <person name="Burckhardt D."/>
            <person name="Oertli M."/>
            <person name="Naumann U."/>
            <person name="Petersen F."/>
            <person name="Wong J."/>
        </authorList>
    </citation>
    <scope>NUCLEOTIDE SEQUENCE</scope>
    <source>
        <strain evidence="1">GSM-AAB239-AS_SAM_17_03QT</strain>
    </source>
</reference>
<reference evidence="1" key="2">
    <citation type="submission" date="2023-04" db="EMBL/GenBank/DDBJ databases">
        <authorList>
            <person name="Bruccoleri R.E."/>
            <person name="Oakeley E.J."/>
            <person name="Faust A.-M."/>
            <person name="Dessus-Babus S."/>
            <person name="Altorfer M."/>
            <person name="Burckhardt D."/>
            <person name="Oertli M."/>
            <person name="Naumann U."/>
            <person name="Petersen F."/>
            <person name="Wong J."/>
        </authorList>
    </citation>
    <scope>NUCLEOTIDE SEQUENCE</scope>
    <source>
        <strain evidence="1">GSM-AAB239-AS_SAM_17_03QT</strain>
        <tissue evidence="1">Leaf</tissue>
    </source>
</reference>
<name>A0AAX6H481_IRIPA</name>
<proteinExistence type="predicted"/>
<evidence type="ECO:0000313" key="1">
    <source>
        <dbReference type="EMBL" id="KAJ6835371.1"/>
    </source>
</evidence>
<evidence type="ECO:0000313" key="2">
    <source>
        <dbReference type="Proteomes" id="UP001140949"/>
    </source>
</evidence>
<dbReference type="AlphaFoldDB" id="A0AAX6H481"/>
<keyword evidence="2" id="KW-1185">Reference proteome</keyword>
<comment type="caution">
    <text evidence="1">The sequence shown here is derived from an EMBL/GenBank/DDBJ whole genome shotgun (WGS) entry which is preliminary data.</text>
</comment>
<organism evidence="1 2">
    <name type="scientific">Iris pallida</name>
    <name type="common">Sweet iris</name>
    <dbReference type="NCBI Taxonomy" id="29817"/>
    <lineage>
        <taxon>Eukaryota</taxon>
        <taxon>Viridiplantae</taxon>
        <taxon>Streptophyta</taxon>
        <taxon>Embryophyta</taxon>
        <taxon>Tracheophyta</taxon>
        <taxon>Spermatophyta</taxon>
        <taxon>Magnoliopsida</taxon>
        <taxon>Liliopsida</taxon>
        <taxon>Asparagales</taxon>
        <taxon>Iridaceae</taxon>
        <taxon>Iridoideae</taxon>
        <taxon>Irideae</taxon>
        <taxon>Iris</taxon>
    </lineage>
</organism>
<sequence>MFLTYDMWIPPIKKKLMKGSYVIEGGQDRIGTPDPFGPALAIERAVGANCVCVGRFLRREVQDEVLEGERAGPVPPVLRAVLPAVQVRSVGDLRQQGRVPLLQGQVHRRRQEEEAQVSLIYLAS</sequence>
<accession>A0AAX6H481</accession>
<protein>
    <submittedName>
        <fullName evidence="1">Peamaclein-like</fullName>
    </submittedName>
</protein>
<gene>
    <name evidence="1" type="ORF">M6B38_331095</name>
</gene>
<dbReference type="Proteomes" id="UP001140949">
    <property type="component" value="Unassembled WGS sequence"/>
</dbReference>